<reference evidence="9 10" key="1">
    <citation type="submission" date="2020-10" db="EMBL/GenBank/DDBJ databases">
        <title>Ca. Dormibacterota MAGs.</title>
        <authorList>
            <person name="Montgomery K."/>
        </authorList>
    </citation>
    <scope>NUCLEOTIDE SEQUENCE [LARGE SCALE GENOMIC DNA]</scope>
    <source>
        <strain evidence="9">Mitchell_Peninsula_5</strain>
    </source>
</reference>
<evidence type="ECO:0000256" key="7">
    <source>
        <dbReference type="SAM" id="SignalP"/>
    </source>
</evidence>
<feature type="signal peptide" evidence="7">
    <location>
        <begin position="1"/>
        <end position="25"/>
    </location>
</feature>
<dbReference type="GO" id="GO:0018104">
    <property type="term" value="P:peptidoglycan-protein cross-linking"/>
    <property type="evidence" value="ECO:0007669"/>
    <property type="project" value="TreeGrafter"/>
</dbReference>
<keyword evidence="2" id="KW-0808">Transferase</keyword>
<comment type="pathway">
    <text evidence="1 6">Cell wall biogenesis; peptidoglycan biosynthesis.</text>
</comment>
<feature type="chain" id="PRO_5037436454" evidence="7">
    <location>
        <begin position="26"/>
        <end position="462"/>
    </location>
</feature>
<evidence type="ECO:0000256" key="4">
    <source>
        <dbReference type="ARBA" id="ARBA00022984"/>
    </source>
</evidence>
<evidence type="ECO:0000313" key="10">
    <source>
        <dbReference type="Proteomes" id="UP000614410"/>
    </source>
</evidence>
<evidence type="ECO:0000259" key="8">
    <source>
        <dbReference type="PROSITE" id="PS52029"/>
    </source>
</evidence>
<dbReference type="CDD" id="cd16913">
    <property type="entry name" value="YkuD_like"/>
    <property type="match status" value="1"/>
</dbReference>
<feature type="active site" description="Proton donor/acceptor" evidence="6">
    <location>
        <position position="412"/>
    </location>
</feature>
<dbReference type="PROSITE" id="PS52029">
    <property type="entry name" value="LD_TPASE"/>
    <property type="match status" value="1"/>
</dbReference>
<dbReference type="GO" id="GO:0071555">
    <property type="term" value="P:cell wall organization"/>
    <property type="evidence" value="ECO:0007669"/>
    <property type="project" value="UniProtKB-UniRule"/>
</dbReference>
<dbReference type="Pfam" id="PF03734">
    <property type="entry name" value="YkuD"/>
    <property type="match status" value="1"/>
</dbReference>
<feature type="active site" description="Nucleophile" evidence="6">
    <location>
        <position position="437"/>
    </location>
</feature>
<dbReference type="InterPro" id="IPR050979">
    <property type="entry name" value="LD-transpeptidase"/>
</dbReference>
<dbReference type="Proteomes" id="UP000614410">
    <property type="component" value="Unassembled WGS sequence"/>
</dbReference>
<dbReference type="GO" id="GO:0071972">
    <property type="term" value="F:peptidoglycan L,D-transpeptidase activity"/>
    <property type="evidence" value="ECO:0007669"/>
    <property type="project" value="TreeGrafter"/>
</dbReference>
<dbReference type="GO" id="GO:0005576">
    <property type="term" value="C:extracellular region"/>
    <property type="evidence" value="ECO:0007669"/>
    <property type="project" value="TreeGrafter"/>
</dbReference>
<dbReference type="GO" id="GO:0008360">
    <property type="term" value="P:regulation of cell shape"/>
    <property type="evidence" value="ECO:0007669"/>
    <property type="project" value="UniProtKB-UniRule"/>
</dbReference>
<dbReference type="Gene3D" id="2.40.440.10">
    <property type="entry name" value="L,D-transpeptidase catalytic domain-like"/>
    <property type="match status" value="1"/>
</dbReference>
<keyword evidence="4 6" id="KW-0573">Peptidoglycan synthesis</keyword>
<gene>
    <name evidence="9" type="ORF">JF887_03430</name>
</gene>
<name>A0A934KM42_9BACT</name>
<keyword evidence="5 6" id="KW-0961">Cell wall biogenesis/degradation</keyword>
<evidence type="ECO:0000256" key="5">
    <source>
        <dbReference type="ARBA" id="ARBA00023316"/>
    </source>
</evidence>
<proteinExistence type="predicted"/>
<accession>A0A934KM42</accession>
<dbReference type="EMBL" id="JAEKNN010000016">
    <property type="protein sequence ID" value="MBJ7608470.1"/>
    <property type="molecule type" value="Genomic_DNA"/>
</dbReference>
<organism evidence="9 10">
    <name type="scientific">Candidatus Amunia macphersoniae</name>
    <dbReference type="NCBI Taxonomy" id="3127014"/>
    <lineage>
        <taxon>Bacteria</taxon>
        <taxon>Bacillati</taxon>
        <taxon>Candidatus Dormiibacterota</taxon>
        <taxon>Candidatus Dormibacteria</taxon>
        <taxon>Candidatus Aeolococcales</taxon>
        <taxon>Candidatus Aeolococcaceae</taxon>
        <taxon>Candidatus Amunia</taxon>
    </lineage>
</organism>
<dbReference type="AlphaFoldDB" id="A0A934KM42"/>
<dbReference type="PANTHER" id="PTHR30582:SF2">
    <property type="entry name" value="L,D-TRANSPEPTIDASE YCIB-RELATED"/>
    <property type="match status" value="1"/>
</dbReference>
<dbReference type="InterPro" id="IPR005490">
    <property type="entry name" value="LD_TPept_cat_dom"/>
</dbReference>
<evidence type="ECO:0000313" key="9">
    <source>
        <dbReference type="EMBL" id="MBJ7608470.1"/>
    </source>
</evidence>
<keyword evidence="7" id="KW-0732">Signal</keyword>
<dbReference type="InterPro" id="IPR038063">
    <property type="entry name" value="Transpep_catalytic_dom"/>
</dbReference>
<evidence type="ECO:0000256" key="2">
    <source>
        <dbReference type="ARBA" id="ARBA00022679"/>
    </source>
</evidence>
<dbReference type="SUPFAM" id="SSF141523">
    <property type="entry name" value="L,D-transpeptidase catalytic domain-like"/>
    <property type="match status" value="1"/>
</dbReference>
<feature type="domain" description="L,D-TPase catalytic" evidence="8">
    <location>
        <begin position="331"/>
        <end position="461"/>
    </location>
</feature>
<sequence length="462" mass="47951">MRLRLLIPVVVITAVTAGGAATAHAAGDRQRSFADGAARLQTEWSSYQAQGVPASSLAPLRAELAGQEPTASWWSPAWFNSGGSTLLSRLEGQTQTAWNAAVSGQREQARTVIGQWASFATAQGTWLSADSLNAAGQWTAQLASAQTPAAIARLVTSWQDFINQQQTAVTAAQQAKVDALQQELQSAGGPQAVLATAQRLVAVANGANLDPGNVADLATQLSSEIAANADATTTGGQLLAAINSLQALVNLNNQVGAQVPPLLLSVDQAGAEGTPNAAALAAENSAIAGRFQGARTADQLNAVLASISALQGKVTAELAANQCGHPVGGGKVITISLSLQEMVFYQDGCVAQATAVSTGRPELRTPTGSFQIFNKQSPFEFISPWPPSSPYYYVPSRASWVMEFLGGGYFIHDAPWESPGAYGPGSQDNPTAASHGCVHVPTAVMQWAYPWTPPGTPVIINA</sequence>
<protein>
    <submittedName>
        <fullName evidence="9">L,D-transpeptidase family protein</fullName>
    </submittedName>
</protein>
<keyword evidence="3 6" id="KW-0133">Cell shape</keyword>
<evidence type="ECO:0000256" key="3">
    <source>
        <dbReference type="ARBA" id="ARBA00022960"/>
    </source>
</evidence>
<dbReference type="PANTHER" id="PTHR30582">
    <property type="entry name" value="L,D-TRANSPEPTIDASE"/>
    <property type="match status" value="1"/>
</dbReference>
<evidence type="ECO:0000256" key="1">
    <source>
        <dbReference type="ARBA" id="ARBA00004752"/>
    </source>
</evidence>
<comment type="caution">
    <text evidence="9">The sequence shown here is derived from an EMBL/GenBank/DDBJ whole genome shotgun (WGS) entry which is preliminary data.</text>
</comment>
<dbReference type="GO" id="GO:0016740">
    <property type="term" value="F:transferase activity"/>
    <property type="evidence" value="ECO:0007669"/>
    <property type="project" value="UniProtKB-KW"/>
</dbReference>
<evidence type="ECO:0000256" key="6">
    <source>
        <dbReference type="PROSITE-ProRule" id="PRU01373"/>
    </source>
</evidence>